<proteinExistence type="predicted"/>
<protein>
    <recommendedName>
        <fullName evidence="1">DUF6924 domain-containing protein</fullName>
    </recommendedName>
</protein>
<sequence>MGWEMTPIFCTAEVPVETLSEILQDSYYKGYKSIGLEPSDGDLLLVHDKNTLPSAKKGKTTKDTIPPISAPPTSDFHSATYAQLITHVLENADKDHDCSKEGYISGDMFLIADNQTVKDKTLRLVCKRYLDSDDEDELYEITHDFASARIASDQPSITAVNLGVGNTDIGELKSCADEDGVLRMSKDERVHPSEPEGGYLPPIKLEPKVNVENAGNPSGSELSKESPIPLVKRRKFLGEDGVEVLWLSRDTTDTLVGKTISGAKGDCWLQFNVKTSEVVKSRTQITLHEAYC</sequence>
<evidence type="ECO:0000313" key="2">
    <source>
        <dbReference type="EMBL" id="KAK4206114.1"/>
    </source>
</evidence>
<keyword evidence="3" id="KW-1185">Reference proteome</keyword>
<feature type="domain" description="DUF6924" evidence="1">
    <location>
        <begin position="76"/>
        <end position="183"/>
    </location>
</feature>
<organism evidence="2 3">
    <name type="scientific">Rhypophila decipiens</name>
    <dbReference type="NCBI Taxonomy" id="261697"/>
    <lineage>
        <taxon>Eukaryota</taxon>
        <taxon>Fungi</taxon>
        <taxon>Dikarya</taxon>
        <taxon>Ascomycota</taxon>
        <taxon>Pezizomycotina</taxon>
        <taxon>Sordariomycetes</taxon>
        <taxon>Sordariomycetidae</taxon>
        <taxon>Sordariales</taxon>
        <taxon>Naviculisporaceae</taxon>
        <taxon>Rhypophila</taxon>
    </lineage>
</organism>
<dbReference type="AlphaFoldDB" id="A0AAN6XSW8"/>
<gene>
    <name evidence="2" type="ORF">QBC37DRAFT_393642</name>
</gene>
<reference evidence="2" key="1">
    <citation type="journal article" date="2023" name="Mol. Phylogenet. Evol.">
        <title>Genome-scale phylogeny and comparative genomics of the fungal order Sordariales.</title>
        <authorList>
            <person name="Hensen N."/>
            <person name="Bonometti L."/>
            <person name="Westerberg I."/>
            <person name="Brannstrom I.O."/>
            <person name="Guillou S."/>
            <person name="Cros-Aarteil S."/>
            <person name="Calhoun S."/>
            <person name="Haridas S."/>
            <person name="Kuo A."/>
            <person name="Mondo S."/>
            <person name="Pangilinan J."/>
            <person name="Riley R."/>
            <person name="LaButti K."/>
            <person name="Andreopoulos B."/>
            <person name="Lipzen A."/>
            <person name="Chen C."/>
            <person name="Yan M."/>
            <person name="Daum C."/>
            <person name="Ng V."/>
            <person name="Clum A."/>
            <person name="Steindorff A."/>
            <person name="Ohm R.A."/>
            <person name="Martin F."/>
            <person name="Silar P."/>
            <person name="Natvig D.O."/>
            <person name="Lalanne C."/>
            <person name="Gautier V."/>
            <person name="Ament-Velasquez S.L."/>
            <person name="Kruys A."/>
            <person name="Hutchinson M.I."/>
            <person name="Powell A.J."/>
            <person name="Barry K."/>
            <person name="Miller A.N."/>
            <person name="Grigoriev I.V."/>
            <person name="Debuchy R."/>
            <person name="Gladieux P."/>
            <person name="Hiltunen Thoren M."/>
            <person name="Johannesson H."/>
        </authorList>
    </citation>
    <scope>NUCLEOTIDE SEQUENCE</scope>
    <source>
        <strain evidence="2">PSN293</strain>
    </source>
</reference>
<feature type="non-terminal residue" evidence="2">
    <location>
        <position position="292"/>
    </location>
</feature>
<name>A0AAN6XSW8_9PEZI</name>
<dbReference type="Proteomes" id="UP001301769">
    <property type="component" value="Unassembled WGS sequence"/>
</dbReference>
<dbReference type="InterPro" id="IPR053832">
    <property type="entry name" value="DUF6924"/>
</dbReference>
<evidence type="ECO:0000313" key="3">
    <source>
        <dbReference type="Proteomes" id="UP001301769"/>
    </source>
</evidence>
<accession>A0AAN6XSW8</accession>
<reference evidence="2" key="2">
    <citation type="submission" date="2023-05" db="EMBL/GenBank/DDBJ databases">
        <authorList>
            <consortium name="Lawrence Berkeley National Laboratory"/>
            <person name="Steindorff A."/>
            <person name="Hensen N."/>
            <person name="Bonometti L."/>
            <person name="Westerberg I."/>
            <person name="Brannstrom I.O."/>
            <person name="Guillou S."/>
            <person name="Cros-Aarteil S."/>
            <person name="Calhoun S."/>
            <person name="Haridas S."/>
            <person name="Kuo A."/>
            <person name="Mondo S."/>
            <person name="Pangilinan J."/>
            <person name="Riley R."/>
            <person name="Labutti K."/>
            <person name="Andreopoulos B."/>
            <person name="Lipzen A."/>
            <person name="Chen C."/>
            <person name="Yanf M."/>
            <person name="Daum C."/>
            <person name="Ng V."/>
            <person name="Clum A."/>
            <person name="Ohm R."/>
            <person name="Martin F."/>
            <person name="Silar P."/>
            <person name="Natvig D."/>
            <person name="Lalanne C."/>
            <person name="Gautier V."/>
            <person name="Ament-Velasquez S.L."/>
            <person name="Kruys A."/>
            <person name="Hutchinson M.I."/>
            <person name="Powell A.J."/>
            <person name="Barry K."/>
            <person name="Miller A.N."/>
            <person name="Grigoriev I.V."/>
            <person name="Debuchy R."/>
            <person name="Gladieux P."/>
            <person name="Thoren M.H."/>
            <person name="Johannesson H."/>
        </authorList>
    </citation>
    <scope>NUCLEOTIDE SEQUENCE</scope>
    <source>
        <strain evidence="2">PSN293</strain>
    </source>
</reference>
<dbReference type="EMBL" id="MU858505">
    <property type="protein sequence ID" value="KAK4206114.1"/>
    <property type="molecule type" value="Genomic_DNA"/>
</dbReference>
<evidence type="ECO:0000259" key="1">
    <source>
        <dbReference type="Pfam" id="PF21962"/>
    </source>
</evidence>
<dbReference type="Pfam" id="PF21962">
    <property type="entry name" value="DUF6924"/>
    <property type="match status" value="1"/>
</dbReference>
<comment type="caution">
    <text evidence="2">The sequence shown here is derived from an EMBL/GenBank/DDBJ whole genome shotgun (WGS) entry which is preliminary data.</text>
</comment>